<feature type="transmembrane region" description="Helical" evidence="1">
    <location>
        <begin position="126"/>
        <end position="145"/>
    </location>
</feature>
<name>A0A7S4DUI1_9EUKA</name>
<evidence type="ECO:0000256" key="1">
    <source>
        <dbReference type="SAM" id="Phobius"/>
    </source>
</evidence>
<evidence type="ECO:0000313" key="2">
    <source>
        <dbReference type="EMBL" id="CAE0671628.1"/>
    </source>
</evidence>
<keyword evidence="1" id="KW-0812">Transmembrane</keyword>
<dbReference type="AlphaFoldDB" id="A0A7S4DUI1"/>
<keyword evidence="1" id="KW-0472">Membrane</keyword>
<sequence>MMQKSANAELRLLLEGFNKSNTVLCMVTIGYAFGVFCRGDGVFVVFDTHKKNLHSLGAKTSGGYCVGLGSPQDAADFIDNVTLDSRKTIMSLSQGQGFQSFAATTIDVTAIRLNTTETTKTTTTTITIIIIIIIITITITTTTIVGPPGGVSRRAPDIPSIFPSSKPKEFF</sequence>
<accession>A0A7S4DUI1</accession>
<protein>
    <submittedName>
        <fullName evidence="2">Uncharacterized protein</fullName>
    </submittedName>
</protein>
<keyword evidence="1" id="KW-1133">Transmembrane helix</keyword>
<dbReference type="EMBL" id="HBIV01032655">
    <property type="protein sequence ID" value="CAE0671628.1"/>
    <property type="molecule type" value="Transcribed_RNA"/>
</dbReference>
<organism evidence="2">
    <name type="scientific">Lotharella globosa</name>
    <dbReference type="NCBI Taxonomy" id="91324"/>
    <lineage>
        <taxon>Eukaryota</taxon>
        <taxon>Sar</taxon>
        <taxon>Rhizaria</taxon>
        <taxon>Cercozoa</taxon>
        <taxon>Chlorarachniophyceae</taxon>
        <taxon>Lotharella</taxon>
    </lineage>
</organism>
<reference evidence="2" key="1">
    <citation type="submission" date="2021-01" db="EMBL/GenBank/DDBJ databases">
        <authorList>
            <person name="Corre E."/>
            <person name="Pelletier E."/>
            <person name="Niang G."/>
            <person name="Scheremetjew M."/>
            <person name="Finn R."/>
            <person name="Kale V."/>
            <person name="Holt S."/>
            <person name="Cochrane G."/>
            <person name="Meng A."/>
            <person name="Brown T."/>
            <person name="Cohen L."/>
        </authorList>
    </citation>
    <scope>NUCLEOTIDE SEQUENCE</scope>
    <source>
        <strain evidence="2">CCCM811</strain>
    </source>
</reference>
<proteinExistence type="predicted"/>
<gene>
    <name evidence="2" type="ORF">LGLO00237_LOCUS23277</name>
</gene>